<dbReference type="AlphaFoldDB" id="A0A931HX08"/>
<dbReference type="CDD" id="cd05233">
    <property type="entry name" value="SDR_c"/>
    <property type="match status" value="1"/>
</dbReference>
<dbReference type="SUPFAM" id="SSF51735">
    <property type="entry name" value="NAD(P)-binding Rossmann-fold domains"/>
    <property type="match status" value="1"/>
</dbReference>
<dbReference type="InterPro" id="IPR020904">
    <property type="entry name" value="Sc_DH/Rdtase_CS"/>
</dbReference>
<evidence type="ECO:0000256" key="1">
    <source>
        <dbReference type="ARBA" id="ARBA00006484"/>
    </source>
</evidence>
<protein>
    <submittedName>
        <fullName evidence="2">SDR family oxidoreductase</fullName>
    </submittedName>
</protein>
<organism evidence="2 3">
    <name type="scientific">Halobacillus yeomjeoni</name>
    <dbReference type="NCBI Taxonomy" id="311194"/>
    <lineage>
        <taxon>Bacteria</taxon>
        <taxon>Bacillati</taxon>
        <taxon>Bacillota</taxon>
        <taxon>Bacilli</taxon>
        <taxon>Bacillales</taxon>
        <taxon>Bacillaceae</taxon>
        <taxon>Halobacillus</taxon>
    </lineage>
</organism>
<dbReference type="EMBL" id="JADZSC010000002">
    <property type="protein sequence ID" value="MBH0230741.1"/>
    <property type="molecule type" value="Genomic_DNA"/>
</dbReference>
<dbReference type="Gene3D" id="3.40.50.720">
    <property type="entry name" value="NAD(P)-binding Rossmann-like Domain"/>
    <property type="match status" value="1"/>
</dbReference>
<dbReference type="InterPro" id="IPR036291">
    <property type="entry name" value="NAD(P)-bd_dom_sf"/>
</dbReference>
<dbReference type="GO" id="GO:0032787">
    <property type="term" value="P:monocarboxylic acid metabolic process"/>
    <property type="evidence" value="ECO:0007669"/>
    <property type="project" value="UniProtKB-ARBA"/>
</dbReference>
<comment type="similarity">
    <text evidence="1">Belongs to the short-chain dehydrogenases/reductases (SDR) family.</text>
</comment>
<sequence>MNLQISGKNVLVVGASKGIGKGIALGFAEEGARVTTIARSEDLLIQLNSEMKDLVDKDHSYYVSDIMEDDANQLARKLIEERGVFDVVVHNVGGSLVSRNALGTLEEWQHAWKFNAGVAIDMNNVLVQPMIDKGWGRVIHVSSISAKMLRGNPLYASAKAFLNAYVTTVGRTIAPTGVVMSAVMPGAVAFPGSYWDKFTVTDPDRCEDFLNHHQAANRFGTPKEIADVVLFMASEQASFMQSALVPVDGANM</sequence>
<dbReference type="InterPro" id="IPR002347">
    <property type="entry name" value="SDR_fam"/>
</dbReference>
<dbReference type="Pfam" id="PF13561">
    <property type="entry name" value="adh_short_C2"/>
    <property type="match status" value="1"/>
</dbReference>
<dbReference type="RefSeq" id="WP_197317355.1">
    <property type="nucleotide sequence ID" value="NZ_JADZSC010000002.1"/>
</dbReference>
<name>A0A931HX08_9BACI</name>
<dbReference type="PROSITE" id="PS00061">
    <property type="entry name" value="ADH_SHORT"/>
    <property type="match status" value="1"/>
</dbReference>
<dbReference type="PRINTS" id="PR00081">
    <property type="entry name" value="GDHRDH"/>
</dbReference>
<dbReference type="PANTHER" id="PTHR42879">
    <property type="entry name" value="3-OXOACYL-(ACYL-CARRIER-PROTEIN) REDUCTASE"/>
    <property type="match status" value="1"/>
</dbReference>
<dbReference type="Proteomes" id="UP000614490">
    <property type="component" value="Unassembled WGS sequence"/>
</dbReference>
<evidence type="ECO:0000313" key="2">
    <source>
        <dbReference type="EMBL" id="MBH0230741.1"/>
    </source>
</evidence>
<evidence type="ECO:0000313" key="3">
    <source>
        <dbReference type="Proteomes" id="UP000614490"/>
    </source>
</evidence>
<accession>A0A931HX08</accession>
<proteinExistence type="inferred from homology"/>
<gene>
    <name evidence="2" type="ORF">H0267_10985</name>
</gene>
<reference evidence="2 3" key="1">
    <citation type="journal article" date="2005" name="Int. J. Syst. Evol. Microbiol.">
        <title>Halobacillus yeomjeoni sp. nov., isolated from a marine solar saltern in Korea.</title>
        <authorList>
            <person name="Yoon J.H."/>
            <person name="Kang S.J."/>
            <person name="Lee C.H."/>
            <person name="Oh H.W."/>
            <person name="Oh T.K."/>
        </authorList>
    </citation>
    <scope>NUCLEOTIDE SEQUENCE [LARGE SCALE GENOMIC DNA]</scope>
    <source>
        <strain evidence="2 3">KCTC 3957</strain>
    </source>
</reference>
<dbReference type="InterPro" id="IPR050259">
    <property type="entry name" value="SDR"/>
</dbReference>
<comment type="caution">
    <text evidence="2">The sequence shown here is derived from an EMBL/GenBank/DDBJ whole genome shotgun (WGS) entry which is preliminary data.</text>
</comment>
<keyword evidence="3" id="KW-1185">Reference proteome</keyword>